<dbReference type="EMBL" id="CACVBR010000036">
    <property type="protein sequence ID" value="CAA7197005.1"/>
    <property type="molecule type" value="Genomic_DNA"/>
</dbReference>
<gene>
    <name evidence="1" type="ORF">CHRY9293_03063</name>
</gene>
<dbReference type="RefSeq" id="WP_162033717.1">
    <property type="nucleotide sequence ID" value="NZ_CACVBR010000036.1"/>
</dbReference>
<dbReference type="AlphaFoldDB" id="A0A6N4X7M1"/>
<protein>
    <submittedName>
        <fullName evidence="1">Uncharacterized protein</fullName>
    </submittedName>
</protein>
<organism evidence="1 2">
    <name type="scientific">Chryseobacterium potabilaquae</name>
    <dbReference type="NCBI Taxonomy" id="2675057"/>
    <lineage>
        <taxon>Bacteria</taxon>
        <taxon>Pseudomonadati</taxon>
        <taxon>Bacteroidota</taxon>
        <taxon>Flavobacteriia</taxon>
        <taxon>Flavobacteriales</taxon>
        <taxon>Weeksellaceae</taxon>
        <taxon>Chryseobacterium group</taxon>
        <taxon>Chryseobacterium</taxon>
    </lineage>
</organism>
<proteinExistence type="predicted"/>
<name>A0A6N4X7M1_9FLAO</name>
<keyword evidence="2" id="KW-1185">Reference proteome</keyword>
<accession>A0A6N4X7M1</accession>
<dbReference type="Proteomes" id="UP000445144">
    <property type="component" value="Unassembled WGS sequence"/>
</dbReference>
<evidence type="ECO:0000313" key="1">
    <source>
        <dbReference type="EMBL" id="CAA7197005.1"/>
    </source>
</evidence>
<evidence type="ECO:0000313" key="2">
    <source>
        <dbReference type="Proteomes" id="UP000445144"/>
    </source>
</evidence>
<sequence length="90" mass="10942">MRRYKLPFNITLERKYNNINIEEFVLDWNTLKKNRKNRMIMLDNDLHIELGKFKTYDLSMSEVIDLGMRYALGKQEFRKLAAELIDKKKE</sequence>
<reference evidence="1 2" key="1">
    <citation type="submission" date="2020-01" db="EMBL/GenBank/DDBJ databases">
        <authorList>
            <person name="Rodrigo-Torres L."/>
            <person name="Arahal R. D."/>
            <person name="Lucena T."/>
        </authorList>
    </citation>
    <scope>NUCLEOTIDE SEQUENCE [LARGE SCALE GENOMIC DNA]</scope>
    <source>
        <strain evidence="1 2">CECT 9293</strain>
    </source>
</reference>